<feature type="domain" description="HAT C-terminal dimerisation" evidence="7">
    <location>
        <begin position="503"/>
        <end position="569"/>
    </location>
</feature>
<dbReference type="AlphaFoldDB" id="A0A8H5ESS4"/>
<feature type="compositionally biased region" description="Basic and acidic residues" evidence="6">
    <location>
        <begin position="846"/>
        <end position="859"/>
    </location>
</feature>
<dbReference type="InterPro" id="IPR012337">
    <property type="entry name" value="RNaseH-like_sf"/>
</dbReference>
<feature type="region of interest" description="Disordered" evidence="6">
    <location>
        <begin position="818"/>
        <end position="859"/>
    </location>
</feature>
<feature type="compositionally biased region" description="Low complexity" evidence="6">
    <location>
        <begin position="661"/>
        <end position="672"/>
    </location>
</feature>
<gene>
    <name evidence="8" type="ORF">D9619_008164</name>
</gene>
<feature type="compositionally biased region" description="Low complexity" evidence="6">
    <location>
        <begin position="866"/>
        <end position="879"/>
    </location>
</feature>
<dbReference type="SUPFAM" id="SSF53098">
    <property type="entry name" value="Ribonuclease H-like"/>
    <property type="match status" value="1"/>
</dbReference>
<evidence type="ECO:0000256" key="5">
    <source>
        <dbReference type="ARBA" id="ARBA00023242"/>
    </source>
</evidence>
<evidence type="ECO:0000256" key="1">
    <source>
        <dbReference type="ARBA" id="ARBA00004123"/>
    </source>
</evidence>
<evidence type="ECO:0000313" key="9">
    <source>
        <dbReference type="Proteomes" id="UP000567179"/>
    </source>
</evidence>
<evidence type="ECO:0000259" key="7">
    <source>
        <dbReference type="Pfam" id="PF05699"/>
    </source>
</evidence>
<feature type="region of interest" description="Disordered" evidence="6">
    <location>
        <begin position="866"/>
        <end position="885"/>
    </location>
</feature>
<proteinExistence type="predicted"/>
<organism evidence="8 9">
    <name type="scientific">Psilocybe cf. subviscida</name>
    <dbReference type="NCBI Taxonomy" id="2480587"/>
    <lineage>
        <taxon>Eukaryota</taxon>
        <taxon>Fungi</taxon>
        <taxon>Dikarya</taxon>
        <taxon>Basidiomycota</taxon>
        <taxon>Agaricomycotina</taxon>
        <taxon>Agaricomycetes</taxon>
        <taxon>Agaricomycetidae</taxon>
        <taxon>Agaricales</taxon>
        <taxon>Agaricineae</taxon>
        <taxon>Strophariaceae</taxon>
        <taxon>Psilocybe</taxon>
    </lineage>
</organism>
<evidence type="ECO:0000256" key="6">
    <source>
        <dbReference type="SAM" id="MobiDB-lite"/>
    </source>
</evidence>
<protein>
    <recommendedName>
        <fullName evidence="7">HAT C-terminal dimerisation domain-containing protein</fullName>
    </recommendedName>
</protein>
<evidence type="ECO:0000313" key="8">
    <source>
        <dbReference type="EMBL" id="KAF5311097.1"/>
    </source>
</evidence>
<dbReference type="GO" id="GO:0046983">
    <property type="term" value="F:protein dimerization activity"/>
    <property type="evidence" value="ECO:0007669"/>
    <property type="project" value="InterPro"/>
</dbReference>
<dbReference type="PANTHER" id="PTHR46481">
    <property type="entry name" value="ZINC FINGER BED DOMAIN-CONTAINING PROTEIN 4"/>
    <property type="match status" value="1"/>
</dbReference>
<feature type="region of interest" description="Disordered" evidence="6">
    <location>
        <begin position="612"/>
        <end position="718"/>
    </location>
</feature>
<reference evidence="8 9" key="1">
    <citation type="journal article" date="2020" name="ISME J.">
        <title>Uncovering the hidden diversity of litter-decomposition mechanisms in mushroom-forming fungi.</title>
        <authorList>
            <person name="Floudas D."/>
            <person name="Bentzer J."/>
            <person name="Ahren D."/>
            <person name="Johansson T."/>
            <person name="Persson P."/>
            <person name="Tunlid A."/>
        </authorList>
    </citation>
    <scope>NUCLEOTIDE SEQUENCE [LARGE SCALE GENOMIC DNA]</scope>
    <source>
        <strain evidence="8 9">CBS 101986</strain>
    </source>
</reference>
<keyword evidence="5" id="KW-0539">Nucleus</keyword>
<evidence type="ECO:0000256" key="3">
    <source>
        <dbReference type="ARBA" id="ARBA00022771"/>
    </source>
</evidence>
<dbReference type="EMBL" id="JAACJJ010000057">
    <property type="protein sequence ID" value="KAF5311097.1"/>
    <property type="molecule type" value="Genomic_DNA"/>
</dbReference>
<dbReference type="InterPro" id="IPR052035">
    <property type="entry name" value="ZnF_BED_domain_contain"/>
</dbReference>
<dbReference type="GO" id="GO:0008270">
    <property type="term" value="F:zinc ion binding"/>
    <property type="evidence" value="ECO:0007669"/>
    <property type="project" value="UniProtKB-KW"/>
</dbReference>
<dbReference type="Pfam" id="PF05699">
    <property type="entry name" value="Dimer_Tnp_hAT"/>
    <property type="match status" value="1"/>
</dbReference>
<dbReference type="PANTHER" id="PTHR46481:SF10">
    <property type="entry name" value="ZINC FINGER BED DOMAIN-CONTAINING PROTEIN 39"/>
    <property type="match status" value="1"/>
</dbReference>
<keyword evidence="2" id="KW-0479">Metal-binding</keyword>
<evidence type="ECO:0000256" key="4">
    <source>
        <dbReference type="ARBA" id="ARBA00022833"/>
    </source>
</evidence>
<keyword evidence="4" id="KW-0862">Zinc</keyword>
<evidence type="ECO:0000256" key="2">
    <source>
        <dbReference type="ARBA" id="ARBA00022723"/>
    </source>
</evidence>
<dbReference type="GO" id="GO:0005634">
    <property type="term" value="C:nucleus"/>
    <property type="evidence" value="ECO:0007669"/>
    <property type="project" value="UniProtKB-SubCell"/>
</dbReference>
<name>A0A8H5ESS4_9AGAR</name>
<comment type="caution">
    <text evidence="8">The sequence shown here is derived from an EMBL/GenBank/DDBJ whole genome shotgun (WGS) entry which is preliminary data.</text>
</comment>
<feature type="compositionally biased region" description="Polar residues" evidence="6">
    <location>
        <begin position="686"/>
        <end position="695"/>
    </location>
</feature>
<keyword evidence="3" id="KW-0863">Zinc-finger</keyword>
<dbReference type="InterPro" id="IPR008906">
    <property type="entry name" value="HATC_C_dom"/>
</dbReference>
<feature type="compositionally biased region" description="Polar residues" evidence="6">
    <location>
        <begin position="457"/>
        <end position="474"/>
    </location>
</feature>
<comment type="subcellular location">
    <subcellularLocation>
        <location evidence="1">Nucleus</location>
    </subcellularLocation>
</comment>
<keyword evidence="9" id="KW-1185">Reference proteome</keyword>
<accession>A0A8H5ESS4</accession>
<dbReference type="OrthoDB" id="2790258at2759"/>
<sequence length="1009" mass="114080">MTSLREAGAIPHRTKLSKLVTSTFREQYNSMVADIEKSLGRVSFTSDIWSCQSLQSYMAVTAHFMANTPSPVGPLLTLQTRLVAFRVLHGLHTGVNIGKAFVKILEEINCLHKISMVTLDNASNNATMMSEIQAELNQLGIPFDHEGNRIRCFPHVINLAVKEGLKYLTHISESNQDTVLGPEDSTQYTDALIDDADYYTALRSDVIACIRRFVTWVRASGQRREQFKTILQTGNTAGGWGNPPKILRNVGLKKEVETRWSSTYNMVDHFVELYLVCVKIIAENDELADHAFTDAQFRVASDIRVFLQELVSAEKTPTLSIVLPLYKLLLRMLKDLSRVRIKLAHAINASITKLEEYLAISRTAKMYSLAMVYIVINPKIKFGWLKKHWTTAEYTKAKESVEKALLEYARIEPREPPATPQPSRRLVNSLSVSHEAHAQASGYAHLQAIHGTIQRSLSDSSIDPESTIISVPNSDDQEQENEALCMTRVADELRAYEAAGLYPETAPVDLVRFWQDHKAMYPLLYRIALDVLPVQASAVPCERVFSSSKETDTNRRANLCPEKMEQFQILKYGFRGERLSFTEGLMCTEQEVCVLDVDPEVIKDLAELSSNSGVEIDPSSMGTLHATPPSTPQHHQRRTRQALRDLSYNTEGSPQRRRIPISRPETPTPTDTQTERLRSHRRQVQRALSRQQDLQASPRRRQRITRDENRAPPVSNTSQSYILTKKNRFASFVLYHEIPSIKRRLPPNLYRTPSQEITLPLSAHLDQNVINTIRVKLRPPLHAHCGSGLFYVYNSNCLLLLRLSQTTDHLLNSVDGPVNAKRARSTPGQVPLSHQVEPRQALNHGRRADDNESVSEHEINLDEPPQARAAASQANQQMATVPRRNTNRNRFLLARKPYIEPQERHYIGPFNVVCTNCGALHWLIEKLSSSKKSDPKFSLCCFQGRVQLSPLADPPEPLRTLLTSNNRQSRAFRESIMQYNQALAFTSIGVSEDEDYTKSVANYAIGWDP</sequence>
<feature type="region of interest" description="Disordered" evidence="6">
    <location>
        <begin position="457"/>
        <end position="480"/>
    </location>
</feature>
<dbReference type="Proteomes" id="UP000567179">
    <property type="component" value="Unassembled WGS sequence"/>
</dbReference>